<evidence type="ECO:0000256" key="1">
    <source>
        <dbReference type="SAM" id="MobiDB-lite"/>
    </source>
</evidence>
<dbReference type="OrthoDB" id="330661at2157"/>
<keyword evidence="2" id="KW-0812">Transmembrane</keyword>
<proteinExistence type="predicted"/>
<dbReference type="STRING" id="1095776.SAMN04515672_0349"/>
<dbReference type="InterPro" id="IPR055999">
    <property type="entry name" value="DUF7577"/>
</dbReference>
<protein>
    <recommendedName>
        <fullName evidence="3">DUF7577 domain-containing protein</fullName>
    </recommendedName>
</protein>
<sequence length="116" mass="12951">MELWGWLIGYVVLFTLLHLLLYYVYVKGEDGENAGTPSEGTGSPSFADPDRASPHSSPGPDRYPAAADDVDDPEEFEEGQDLEFDGETIRCPHCGARNEADQTFTYCWNCISTLRR</sequence>
<keyword evidence="2" id="KW-0472">Membrane</keyword>
<keyword evidence="5" id="KW-1185">Reference proteome</keyword>
<dbReference type="Proteomes" id="UP000198882">
    <property type="component" value="Unassembled WGS sequence"/>
</dbReference>
<feature type="compositionally biased region" description="Acidic residues" evidence="1">
    <location>
        <begin position="68"/>
        <end position="84"/>
    </location>
</feature>
<evidence type="ECO:0000256" key="2">
    <source>
        <dbReference type="SAM" id="Phobius"/>
    </source>
</evidence>
<evidence type="ECO:0000313" key="4">
    <source>
        <dbReference type="EMBL" id="SDJ37340.1"/>
    </source>
</evidence>
<feature type="domain" description="DUF7577" evidence="3">
    <location>
        <begin position="87"/>
        <end position="115"/>
    </location>
</feature>
<name>A0A1G8T9K7_9EURY</name>
<evidence type="ECO:0000313" key="5">
    <source>
        <dbReference type="Proteomes" id="UP000198882"/>
    </source>
</evidence>
<reference evidence="5" key="1">
    <citation type="submission" date="2016-10" db="EMBL/GenBank/DDBJ databases">
        <authorList>
            <person name="Varghese N."/>
            <person name="Submissions S."/>
        </authorList>
    </citation>
    <scope>NUCLEOTIDE SEQUENCE [LARGE SCALE GENOMIC DNA]</scope>
    <source>
        <strain evidence="5">B4,CECT 8067,JCM 17497</strain>
    </source>
</reference>
<accession>A0A1G8T9K7</accession>
<evidence type="ECO:0000259" key="3">
    <source>
        <dbReference type="Pfam" id="PF24463"/>
    </source>
</evidence>
<organism evidence="4 5">
    <name type="scientific">Natronorubrum texcoconense</name>
    <dbReference type="NCBI Taxonomy" id="1095776"/>
    <lineage>
        <taxon>Archaea</taxon>
        <taxon>Methanobacteriati</taxon>
        <taxon>Methanobacteriota</taxon>
        <taxon>Stenosarchaea group</taxon>
        <taxon>Halobacteria</taxon>
        <taxon>Halobacteriales</taxon>
        <taxon>Natrialbaceae</taxon>
        <taxon>Natronorubrum</taxon>
    </lineage>
</organism>
<feature type="transmembrane region" description="Helical" evidence="2">
    <location>
        <begin position="6"/>
        <end position="25"/>
    </location>
</feature>
<dbReference type="AlphaFoldDB" id="A0A1G8T9K7"/>
<keyword evidence="2" id="KW-1133">Transmembrane helix</keyword>
<feature type="compositionally biased region" description="Polar residues" evidence="1">
    <location>
        <begin position="35"/>
        <end position="44"/>
    </location>
</feature>
<dbReference type="Pfam" id="PF24463">
    <property type="entry name" value="DUF7577"/>
    <property type="match status" value="1"/>
</dbReference>
<dbReference type="RefSeq" id="WP_090303891.1">
    <property type="nucleotide sequence ID" value="NZ_FNFE01000001.1"/>
</dbReference>
<feature type="region of interest" description="Disordered" evidence="1">
    <location>
        <begin position="32"/>
        <end position="84"/>
    </location>
</feature>
<dbReference type="EMBL" id="FNFE01000001">
    <property type="protein sequence ID" value="SDJ37340.1"/>
    <property type="molecule type" value="Genomic_DNA"/>
</dbReference>
<gene>
    <name evidence="4" type="ORF">SAMN04515672_0349</name>
</gene>